<comment type="similarity">
    <text evidence="6">Belongs to the mitochondrion-specific ribosomal protein mL54 family.</text>
</comment>
<sequence>MLIIQFFRGCTRLSASSLRQSVRFYSSDAPASAKKLSIESIAPAGTVLKGLNIRKKGTDVIALKEEEYPEWLWEVLDDRAQKKKLEQNPDAAAHKTRRASNRQKIKGDNFLRSMNN</sequence>
<dbReference type="AlphaFoldDB" id="A0A060SZT5"/>
<evidence type="ECO:0000256" key="3">
    <source>
        <dbReference type="ARBA" id="ARBA00022980"/>
    </source>
</evidence>
<organism evidence="9">
    <name type="scientific">Blastobotrys adeninivorans</name>
    <name type="common">Yeast</name>
    <name type="synonym">Arxula adeninivorans</name>
    <dbReference type="NCBI Taxonomy" id="409370"/>
    <lineage>
        <taxon>Eukaryota</taxon>
        <taxon>Fungi</taxon>
        <taxon>Dikarya</taxon>
        <taxon>Ascomycota</taxon>
        <taxon>Saccharomycotina</taxon>
        <taxon>Dipodascomycetes</taxon>
        <taxon>Dipodascales</taxon>
        <taxon>Trichomonascaceae</taxon>
        <taxon>Blastobotrys</taxon>
    </lineage>
</organism>
<name>A0A060SZT5_BLAAD</name>
<dbReference type="InterPro" id="IPR013870">
    <property type="entry name" value="Ribosomal_mL54"/>
</dbReference>
<dbReference type="PhylomeDB" id="A0A060SZT5"/>
<evidence type="ECO:0000256" key="7">
    <source>
        <dbReference type="ARBA" id="ARBA00035179"/>
    </source>
</evidence>
<evidence type="ECO:0000256" key="1">
    <source>
        <dbReference type="ARBA" id="ARBA00004173"/>
    </source>
</evidence>
<protein>
    <recommendedName>
        <fullName evidence="7">Large ribosomal subunit protein mL54</fullName>
    </recommendedName>
</protein>
<accession>A0A060SZT5</accession>
<dbReference type="PANTHER" id="PTHR28595:SF1">
    <property type="entry name" value="LARGE RIBOSOMAL SUBUNIT PROTEIN ML54"/>
    <property type="match status" value="1"/>
</dbReference>
<evidence type="ECO:0000256" key="8">
    <source>
        <dbReference type="SAM" id="MobiDB-lite"/>
    </source>
</evidence>
<feature type="compositionally biased region" description="Basic residues" evidence="8">
    <location>
        <begin position="94"/>
        <end position="104"/>
    </location>
</feature>
<reference evidence="9" key="2">
    <citation type="submission" date="2014-06" db="EMBL/GenBank/DDBJ databases">
        <title>The complete genome of Blastobotrys (Arxula) adeninivorans LS3 - a yeast of biotechnological interest.</title>
        <authorList>
            <person name="Kunze G."/>
            <person name="Gaillardin C."/>
            <person name="Czernicka M."/>
            <person name="Durrens P."/>
            <person name="Martin T."/>
            <person name="Boer E."/>
            <person name="Gabaldon T."/>
            <person name="Cruz J."/>
            <person name="Talla E."/>
            <person name="Marck C."/>
            <person name="Goffeau A."/>
            <person name="Barbe V."/>
            <person name="Baret P."/>
            <person name="Baronian K."/>
            <person name="Beier S."/>
            <person name="Bleykasten C."/>
            <person name="Bode R."/>
            <person name="Casaregola S."/>
            <person name="Despons L."/>
            <person name="Fairhead C."/>
            <person name="Giersberg M."/>
            <person name="Gierski P."/>
            <person name="Hahnel U."/>
            <person name="Hartmann A."/>
            <person name="Jankowska D."/>
            <person name="Jubin C."/>
            <person name="Jung P."/>
            <person name="Lafontaine I."/>
            <person name="Leh-Louis V."/>
            <person name="Lemaire M."/>
            <person name="Marcet-Houben M."/>
            <person name="Mascher M."/>
            <person name="Morel G."/>
            <person name="Richard G.-F."/>
            <person name="Riechen J."/>
            <person name="Sacerdot C."/>
            <person name="Sarkar A."/>
            <person name="Savel G."/>
            <person name="Schacherer J."/>
            <person name="Sherman D."/>
            <person name="Straub M.-L."/>
            <person name="Stein N."/>
            <person name="Thierry A."/>
            <person name="Trautwein-Schult A."/>
            <person name="Westhof E."/>
            <person name="Worch S."/>
            <person name="Dujon B."/>
            <person name="Souciet J.-L."/>
            <person name="Wincker P."/>
            <person name="Scholz U."/>
            <person name="Neuveglise N."/>
        </authorList>
    </citation>
    <scope>NUCLEOTIDE SEQUENCE</scope>
    <source>
        <strain evidence="9">LS3</strain>
    </source>
</reference>
<evidence type="ECO:0000313" key="9">
    <source>
        <dbReference type="EMBL" id="CDP34178.1"/>
    </source>
</evidence>
<evidence type="ECO:0000256" key="4">
    <source>
        <dbReference type="ARBA" id="ARBA00023128"/>
    </source>
</evidence>
<dbReference type="Pfam" id="PF08561">
    <property type="entry name" value="Ribosomal_L37"/>
    <property type="match status" value="1"/>
</dbReference>
<dbReference type="GO" id="GO:0003735">
    <property type="term" value="F:structural constituent of ribosome"/>
    <property type="evidence" value="ECO:0007669"/>
    <property type="project" value="TreeGrafter"/>
</dbReference>
<keyword evidence="4" id="KW-0496">Mitochondrion</keyword>
<dbReference type="GO" id="GO:0005762">
    <property type="term" value="C:mitochondrial large ribosomal subunit"/>
    <property type="evidence" value="ECO:0007669"/>
    <property type="project" value="TreeGrafter"/>
</dbReference>
<reference evidence="9" key="1">
    <citation type="submission" date="2014-02" db="EMBL/GenBank/DDBJ databases">
        <authorList>
            <person name="Genoscope - CEA"/>
        </authorList>
    </citation>
    <scope>NUCLEOTIDE SEQUENCE</scope>
    <source>
        <strain evidence="9">LS3</strain>
    </source>
</reference>
<keyword evidence="2" id="KW-0809">Transit peptide</keyword>
<gene>
    <name evidence="9" type="ORF">GNLVRS02_ARAD1C06468g</name>
</gene>
<feature type="region of interest" description="Disordered" evidence="8">
    <location>
        <begin position="84"/>
        <end position="116"/>
    </location>
</feature>
<keyword evidence="3" id="KW-0689">Ribosomal protein</keyword>
<proteinExistence type="inferred from homology"/>
<dbReference type="PANTHER" id="PTHR28595">
    <property type="entry name" value="39S RIBOSOMAL PROTEIN L54, MITOCHONDRIAL"/>
    <property type="match status" value="1"/>
</dbReference>
<evidence type="ECO:0000256" key="2">
    <source>
        <dbReference type="ARBA" id="ARBA00022946"/>
    </source>
</evidence>
<keyword evidence="5" id="KW-0687">Ribonucleoprotein</keyword>
<comment type="subcellular location">
    <subcellularLocation>
        <location evidence="1">Mitochondrion</location>
    </subcellularLocation>
</comment>
<evidence type="ECO:0000256" key="6">
    <source>
        <dbReference type="ARBA" id="ARBA00033752"/>
    </source>
</evidence>
<evidence type="ECO:0000256" key="5">
    <source>
        <dbReference type="ARBA" id="ARBA00023274"/>
    </source>
</evidence>
<dbReference type="EMBL" id="HG937693">
    <property type="protein sequence ID" value="CDP34178.1"/>
    <property type="molecule type" value="Genomic_DNA"/>
</dbReference>